<sequence length="356" mass="39980">MADIQKQFEQFDDAIRLTRLKENKELIQKRDIILGKLRKAFAQLREESEAVPTFEFHNQGSYEMGTGIHPAEGQDYDIDVGLKFNCAKEDRPNPVKLKELVAKALQDHTELGTEIRRSCVTVKYTRDGEQAFHVDLAVYSYDDPESETKRLFIAKGKSGADEKSRSWEESDPDGLILWVEQRFTGMEQDQFLRIIRVLKRWKTEKFKTEGQNAPSGIGLTVAAGQWFQPHVKHDAFAARSRCDDLEALRGFVTTLASKFQVVGRKQDGALLYRLSVPVPVAPGTDIFTKMTDGQMTTFRERLLQLQEKLDKATRDPDPITACQLLRGEFGPKFPVPDKPSTASSGGRAAVGGGISA</sequence>
<dbReference type="CDD" id="cd05400">
    <property type="entry name" value="NT_2-5OAS_ClassI-CCAase"/>
    <property type="match status" value="1"/>
</dbReference>
<keyword evidence="7" id="KW-0546">Nucleotide metabolism</keyword>
<evidence type="ECO:0000313" key="14">
    <source>
        <dbReference type="Proteomes" id="UP000267003"/>
    </source>
</evidence>
<name>A0A3A8QXW3_9BACT</name>
<evidence type="ECO:0000256" key="8">
    <source>
        <dbReference type="ARBA" id="ARBA00023118"/>
    </source>
</evidence>
<evidence type="ECO:0000256" key="6">
    <source>
        <dbReference type="ARBA" id="ARBA00022842"/>
    </source>
</evidence>
<dbReference type="OrthoDB" id="5569081at2"/>
<dbReference type="GO" id="GO:0051607">
    <property type="term" value="P:defense response to virus"/>
    <property type="evidence" value="ECO:0007669"/>
    <property type="project" value="UniProtKB-KW"/>
</dbReference>
<gene>
    <name evidence="13" type="ORF">D7W81_05690</name>
</gene>
<evidence type="ECO:0000256" key="10">
    <source>
        <dbReference type="ARBA" id="ARBA00048304"/>
    </source>
</evidence>
<dbReference type="AlphaFoldDB" id="A0A3A8QXW3"/>
<keyword evidence="3" id="KW-0479">Metal-binding</keyword>
<evidence type="ECO:0000256" key="5">
    <source>
        <dbReference type="ARBA" id="ARBA00022840"/>
    </source>
</evidence>
<evidence type="ECO:0000256" key="4">
    <source>
        <dbReference type="ARBA" id="ARBA00022741"/>
    </source>
</evidence>
<keyword evidence="2" id="KW-0548">Nucleotidyltransferase</keyword>
<dbReference type="InterPro" id="IPR006116">
    <property type="entry name" value="NT_2-5OAS_ClassI-CCAase"/>
</dbReference>
<dbReference type="GO" id="GO:0046872">
    <property type="term" value="F:metal ion binding"/>
    <property type="evidence" value="ECO:0007669"/>
    <property type="project" value="UniProtKB-KW"/>
</dbReference>
<dbReference type="GO" id="GO:0005524">
    <property type="term" value="F:ATP binding"/>
    <property type="evidence" value="ECO:0007669"/>
    <property type="project" value="UniProtKB-KW"/>
</dbReference>
<dbReference type="Pfam" id="PF21654">
    <property type="entry name" value="DncV-like_NTFase"/>
    <property type="match status" value="1"/>
</dbReference>
<feature type="domain" description="Cyclic GMP-AMP synthase DncV-like nucleotidyltransferase" evidence="12">
    <location>
        <begin position="55"/>
        <end position="139"/>
    </location>
</feature>
<keyword evidence="1 13" id="KW-0808">Transferase</keyword>
<keyword evidence="6" id="KW-0460">Magnesium</keyword>
<organism evidence="13 14">
    <name type="scientific">Corallococcus aberystwythensis</name>
    <dbReference type="NCBI Taxonomy" id="2316722"/>
    <lineage>
        <taxon>Bacteria</taxon>
        <taxon>Pseudomonadati</taxon>
        <taxon>Myxococcota</taxon>
        <taxon>Myxococcia</taxon>
        <taxon>Myxococcales</taxon>
        <taxon>Cystobacterineae</taxon>
        <taxon>Myxococcaceae</taxon>
        <taxon>Corallococcus</taxon>
    </lineage>
</organism>
<dbReference type="RefSeq" id="WP_120554298.1">
    <property type="nucleotide sequence ID" value="NZ_RAWK01000022.1"/>
</dbReference>
<evidence type="ECO:0000256" key="2">
    <source>
        <dbReference type="ARBA" id="ARBA00022695"/>
    </source>
</evidence>
<keyword evidence="4" id="KW-0547">Nucleotide-binding</keyword>
<proteinExistence type="predicted"/>
<feature type="region of interest" description="Disordered" evidence="11">
    <location>
        <begin position="330"/>
        <end position="356"/>
    </location>
</feature>
<evidence type="ECO:0000256" key="7">
    <source>
        <dbReference type="ARBA" id="ARBA00023080"/>
    </source>
</evidence>
<comment type="catalytic activity">
    <reaction evidence="10">
        <text>GTP + ATP = 3',3'-cGAMP + 2 diphosphate</text>
        <dbReference type="Rhea" id="RHEA:35647"/>
        <dbReference type="ChEBI" id="CHEBI:30616"/>
        <dbReference type="ChEBI" id="CHEBI:33019"/>
        <dbReference type="ChEBI" id="CHEBI:37565"/>
        <dbReference type="ChEBI" id="CHEBI:71501"/>
    </reaction>
    <physiologicalReaction direction="left-to-right" evidence="10">
        <dbReference type="Rhea" id="RHEA:35648"/>
    </physiologicalReaction>
</comment>
<evidence type="ECO:0000259" key="12">
    <source>
        <dbReference type="Pfam" id="PF21654"/>
    </source>
</evidence>
<keyword evidence="14" id="KW-1185">Reference proteome</keyword>
<dbReference type="InterPro" id="IPR048445">
    <property type="entry name" value="DncV-like_NTFase"/>
</dbReference>
<evidence type="ECO:0000256" key="11">
    <source>
        <dbReference type="SAM" id="MobiDB-lite"/>
    </source>
</evidence>
<dbReference type="GO" id="GO:0009117">
    <property type="term" value="P:nucleotide metabolic process"/>
    <property type="evidence" value="ECO:0007669"/>
    <property type="project" value="UniProtKB-KW"/>
</dbReference>
<protein>
    <recommendedName>
        <fullName evidence="9">Cyclic GMP-AMP synthase</fullName>
    </recommendedName>
</protein>
<evidence type="ECO:0000256" key="9">
    <source>
        <dbReference type="ARBA" id="ARBA00044145"/>
    </source>
</evidence>
<evidence type="ECO:0000256" key="1">
    <source>
        <dbReference type="ARBA" id="ARBA00022679"/>
    </source>
</evidence>
<evidence type="ECO:0000313" key="13">
    <source>
        <dbReference type="EMBL" id="RKH72578.1"/>
    </source>
</evidence>
<keyword evidence="5" id="KW-0067">ATP-binding</keyword>
<reference evidence="14" key="1">
    <citation type="submission" date="2018-09" db="EMBL/GenBank/DDBJ databases">
        <authorList>
            <person name="Livingstone P.G."/>
            <person name="Whitworth D.E."/>
        </authorList>
    </citation>
    <scope>NUCLEOTIDE SEQUENCE [LARGE SCALE GENOMIC DNA]</scope>
    <source>
        <strain evidence="14">AB050A</strain>
    </source>
</reference>
<comment type="caution">
    <text evidence="13">The sequence shown here is derived from an EMBL/GenBank/DDBJ whole genome shotgun (WGS) entry which is preliminary data.</text>
</comment>
<keyword evidence="8" id="KW-0051">Antiviral defense</keyword>
<accession>A0A3A8QXW3</accession>
<dbReference type="EMBL" id="RAWK01000022">
    <property type="protein sequence ID" value="RKH72578.1"/>
    <property type="molecule type" value="Genomic_DNA"/>
</dbReference>
<dbReference type="Proteomes" id="UP000267003">
    <property type="component" value="Unassembled WGS sequence"/>
</dbReference>
<evidence type="ECO:0000256" key="3">
    <source>
        <dbReference type="ARBA" id="ARBA00022723"/>
    </source>
</evidence>
<dbReference type="GO" id="GO:0016779">
    <property type="term" value="F:nucleotidyltransferase activity"/>
    <property type="evidence" value="ECO:0007669"/>
    <property type="project" value="UniProtKB-KW"/>
</dbReference>